<evidence type="ECO:0000256" key="13">
    <source>
        <dbReference type="ARBA" id="ARBA00049515"/>
    </source>
</evidence>
<feature type="binding site" evidence="14">
    <location>
        <position position="352"/>
    </location>
    <ligand>
        <name>Zn(2+)</name>
        <dbReference type="ChEBI" id="CHEBI:29105"/>
        <note>catalytic</note>
    </ligand>
</feature>
<evidence type="ECO:0000313" key="17">
    <source>
        <dbReference type="EMBL" id="SDR27136.1"/>
    </source>
</evidence>
<dbReference type="InterPro" id="IPR045864">
    <property type="entry name" value="aa-tRNA-synth_II/BPL/LPL"/>
</dbReference>
<keyword evidence="10 14" id="KW-0694">RNA-binding</keyword>
<evidence type="ECO:0000256" key="12">
    <source>
        <dbReference type="ARBA" id="ARBA00023146"/>
    </source>
</evidence>
<organism evidence="17 18">
    <name type="scientific">Thermostaphylospora chromogena</name>
    <dbReference type="NCBI Taxonomy" id="35622"/>
    <lineage>
        <taxon>Bacteria</taxon>
        <taxon>Bacillati</taxon>
        <taxon>Actinomycetota</taxon>
        <taxon>Actinomycetes</taxon>
        <taxon>Streptosporangiales</taxon>
        <taxon>Thermomonosporaceae</taxon>
        <taxon>Thermostaphylospora</taxon>
    </lineage>
</organism>
<dbReference type="Proteomes" id="UP000217103">
    <property type="component" value="Unassembled WGS sequence"/>
</dbReference>
<keyword evidence="6 14" id="KW-0479">Metal-binding</keyword>
<dbReference type="Gene3D" id="3.40.50.800">
    <property type="entry name" value="Anticodon-binding domain"/>
    <property type="match status" value="1"/>
</dbReference>
<keyword evidence="11 14" id="KW-0648">Protein biosynthesis</keyword>
<feature type="binding site" evidence="14">
    <location>
        <position position="403"/>
    </location>
    <ligand>
        <name>Zn(2+)</name>
        <dbReference type="ChEBI" id="CHEBI:29105"/>
        <note>catalytic</note>
    </ligand>
</feature>
<evidence type="ECO:0000259" key="15">
    <source>
        <dbReference type="PROSITE" id="PS50862"/>
    </source>
</evidence>
<keyword evidence="18" id="KW-1185">Reference proteome</keyword>
<dbReference type="InterPro" id="IPR018163">
    <property type="entry name" value="Thr/Ala-tRNA-synth_IIc_edit"/>
</dbReference>
<dbReference type="OrthoDB" id="9802304at2"/>
<dbReference type="EC" id="6.1.1.3" evidence="14"/>
<dbReference type="PRINTS" id="PR01047">
    <property type="entry name" value="TRNASYNTHTHR"/>
</dbReference>
<feature type="domain" description="TGS" evidence="16">
    <location>
        <begin position="3"/>
        <end position="61"/>
    </location>
</feature>
<dbReference type="SUPFAM" id="SSF55186">
    <property type="entry name" value="ThrRS/AlaRS common domain"/>
    <property type="match status" value="1"/>
</dbReference>
<comment type="subcellular location">
    <subcellularLocation>
        <location evidence="1 14">Cytoplasm</location>
    </subcellularLocation>
</comment>
<dbReference type="GO" id="GO:0004829">
    <property type="term" value="F:threonine-tRNA ligase activity"/>
    <property type="evidence" value="ECO:0007669"/>
    <property type="project" value="UniProtKB-UniRule"/>
</dbReference>
<dbReference type="Gene3D" id="3.30.980.10">
    <property type="entry name" value="Threonyl-trna Synthetase, Chain A, domain 2"/>
    <property type="match status" value="1"/>
</dbReference>
<dbReference type="FunFam" id="3.40.50.800:FF:000001">
    <property type="entry name" value="Threonine--tRNA ligase"/>
    <property type="match status" value="1"/>
</dbReference>
<reference evidence="17 18" key="1">
    <citation type="submission" date="2016-10" db="EMBL/GenBank/DDBJ databases">
        <authorList>
            <person name="de Groot N.N."/>
        </authorList>
    </citation>
    <scope>NUCLEOTIDE SEQUENCE [LARGE SCALE GENOMIC DNA]</scope>
    <source>
        <strain evidence="17 18">DSM 43794</strain>
    </source>
</reference>
<keyword evidence="7 14" id="KW-0547">Nucleotide-binding</keyword>
<proteinExistence type="inferred from homology"/>
<dbReference type="InterPro" id="IPR012947">
    <property type="entry name" value="tRNA_SAD"/>
</dbReference>
<dbReference type="EMBL" id="FNKK01000002">
    <property type="protein sequence ID" value="SDR27136.1"/>
    <property type="molecule type" value="Genomic_DNA"/>
</dbReference>
<dbReference type="FunFam" id="3.30.930.10:FF:000019">
    <property type="entry name" value="Threonine--tRNA ligase"/>
    <property type="match status" value="1"/>
</dbReference>
<accession>A0A1H1HPZ6</accession>
<dbReference type="STRING" id="35622.SAMN04489764_4653"/>
<name>A0A1H1HPZ6_9ACTN</name>
<feature type="domain" description="Aminoacyl-transfer RNA synthetases class-II family profile" evidence="15">
    <location>
        <begin position="259"/>
        <end position="552"/>
    </location>
</feature>
<dbReference type="FunFam" id="3.30.980.10:FF:000005">
    <property type="entry name" value="Threonyl-tRNA synthetase, mitochondrial"/>
    <property type="match status" value="1"/>
</dbReference>
<keyword evidence="12 14" id="KW-0030">Aminoacyl-tRNA synthetase</keyword>
<evidence type="ECO:0000313" key="18">
    <source>
        <dbReference type="Proteomes" id="UP000217103"/>
    </source>
</evidence>
<dbReference type="PROSITE" id="PS50862">
    <property type="entry name" value="AA_TRNA_LIGASE_II"/>
    <property type="match status" value="1"/>
</dbReference>
<comment type="caution">
    <text evidence="14">Lacks conserved residue(s) required for the propagation of feature annotation.</text>
</comment>
<evidence type="ECO:0000256" key="9">
    <source>
        <dbReference type="ARBA" id="ARBA00022840"/>
    </source>
</evidence>
<gene>
    <name evidence="14" type="primary">thrS</name>
    <name evidence="17" type="ORF">SAMN04489764_4653</name>
</gene>
<dbReference type="PANTHER" id="PTHR11451:SF44">
    <property type="entry name" value="THREONINE--TRNA LIGASE, CHLOROPLASTIC_MITOCHONDRIAL 2"/>
    <property type="match status" value="1"/>
</dbReference>
<evidence type="ECO:0000256" key="1">
    <source>
        <dbReference type="ARBA" id="ARBA00004496"/>
    </source>
</evidence>
<dbReference type="InterPro" id="IPR002314">
    <property type="entry name" value="aa-tRNA-synt_IIb"/>
</dbReference>
<comment type="cofactor">
    <cofactor evidence="14">
        <name>Zn(2+)</name>
        <dbReference type="ChEBI" id="CHEBI:29105"/>
    </cofactor>
    <text evidence="14">Binds 1 zinc ion per subunit.</text>
</comment>
<comment type="catalytic activity">
    <reaction evidence="13 14">
        <text>tRNA(Thr) + L-threonine + ATP = L-threonyl-tRNA(Thr) + AMP + diphosphate + H(+)</text>
        <dbReference type="Rhea" id="RHEA:24624"/>
        <dbReference type="Rhea" id="RHEA-COMP:9670"/>
        <dbReference type="Rhea" id="RHEA-COMP:9704"/>
        <dbReference type="ChEBI" id="CHEBI:15378"/>
        <dbReference type="ChEBI" id="CHEBI:30616"/>
        <dbReference type="ChEBI" id="CHEBI:33019"/>
        <dbReference type="ChEBI" id="CHEBI:57926"/>
        <dbReference type="ChEBI" id="CHEBI:78442"/>
        <dbReference type="ChEBI" id="CHEBI:78534"/>
        <dbReference type="ChEBI" id="CHEBI:456215"/>
        <dbReference type="EC" id="6.1.1.3"/>
    </reaction>
</comment>
<dbReference type="InterPro" id="IPR004154">
    <property type="entry name" value="Anticodon-bd"/>
</dbReference>
<dbReference type="GO" id="GO:0006435">
    <property type="term" value="P:threonyl-tRNA aminoacylation"/>
    <property type="evidence" value="ECO:0007669"/>
    <property type="project" value="UniProtKB-UniRule"/>
</dbReference>
<dbReference type="GO" id="GO:0046872">
    <property type="term" value="F:metal ion binding"/>
    <property type="evidence" value="ECO:0007669"/>
    <property type="project" value="UniProtKB-KW"/>
</dbReference>
<dbReference type="GO" id="GO:0005737">
    <property type="term" value="C:cytoplasm"/>
    <property type="evidence" value="ECO:0007669"/>
    <property type="project" value="UniProtKB-SubCell"/>
</dbReference>
<dbReference type="InterPro" id="IPR006195">
    <property type="entry name" value="aa-tRNA-synth_II"/>
</dbReference>
<dbReference type="Pfam" id="PF03129">
    <property type="entry name" value="HGTP_anticodon"/>
    <property type="match status" value="1"/>
</dbReference>
<dbReference type="FunFam" id="3.30.54.20:FF:000003">
    <property type="entry name" value="Threonine--tRNA ligase"/>
    <property type="match status" value="1"/>
</dbReference>
<dbReference type="GO" id="GO:0005524">
    <property type="term" value="F:ATP binding"/>
    <property type="evidence" value="ECO:0007669"/>
    <property type="project" value="UniProtKB-UniRule"/>
</dbReference>
<dbReference type="InterPro" id="IPR036621">
    <property type="entry name" value="Anticodon-bd_dom_sf"/>
</dbReference>
<feature type="binding site" evidence="14">
    <location>
        <position position="529"/>
    </location>
    <ligand>
        <name>Zn(2+)</name>
        <dbReference type="ChEBI" id="CHEBI:29105"/>
        <note>catalytic</note>
    </ligand>
</feature>
<dbReference type="NCBIfam" id="TIGR00418">
    <property type="entry name" value="thrS"/>
    <property type="match status" value="1"/>
</dbReference>
<evidence type="ECO:0000256" key="10">
    <source>
        <dbReference type="ARBA" id="ARBA00022884"/>
    </source>
</evidence>
<dbReference type="HAMAP" id="MF_00184">
    <property type="entry name" value="Thr_tRNA_synth"/>
    <property type="match status" value="1"/>
</dbReference>
<evidence type="ECO:0000256" key="4">
    <source>
        <dbReference type="ARBA" id="ARBA00022555"/>
    </source>
</evidence>
<dbReference type="CDD" id="cd00860">
    <property type="entry name" value="ThrRS_anticodon"/>
    <property type="match status" value="1"/>
</dbReference>
<dbReference type="Gene3D" id="3.30.930.10">
    <property type="entry name" value="Bira Bifunctional Protein, Domain 2"/>
    <property type="match status" value="1"/>
</dbReference>
<dbReference type="Pfam" id="PF07973">
    <property type="entry name" value="tRNA_SAD"/>
    <property type="match status" value="1"/>
</dbReference>
<evidence type="ECO:0000256" key="3">
    <source>
        <dbReference type="ARBA" id="ARBA00022490"/>
    </source>
</evidence>
<dbReference type="PANTHER" id="PTHR11451">
    <property type="entry name" value="THREONINE-TRNA LIGASE"/>
    <property type="match status" value="1"/>
</dbReference>
<evidence type="ECO:0000256" key="2">
    <source>
        <dbReference type="ARBA" id="ARBA00008226"/>
    </source>
</evidence>
<dbReference type="SUPFAM" id="SSF52954">
    <property type="entry name" value="Class II aaRS ABD-related"/>
    <property type="match status" value="1"/>
</dbReference>
<dbReference type="InterPro" id="IPR033728">
    <property type="entry name" value="ThrRS_core"/>
</dbReference>
<keyword evidence="8 14" id="KW-0862">Zinc</keyword>
<dbReference type="InterPro" id="IPR002320">
    <property type="entry name" value="Thr-tRNA-ligase_IIa"/>
</dbReference>
<keyword evidence="4 14" id="KW-0820">tRNA-binding</keyword>
<dbReference type="CDD" id="cd00771">
    <property type="entry name" value="ThrRS_core"/>
    <property type="match status" value="1"/>
</dbReference>
<keyword evidence="5 14" id="KW-0436">Ligase</keyword>
<keyword evidence="9 14" id="KW-0067">ATP-binding</keyword>
<evidence type="ECO:0000256" key="8">
    <source>
        <dbReference type="ARBA" id="ARBA00022833"/>
    </source>
</evidence>
<evidence type="ECO:0000256" key="7">
    <source>
        <dbReference type="ARBA" id="ARBA00022741"/>
    </source>
</evidence>
<evidence type="ECO:0000256" key="6">
    <source>
        <dbReference type="ARBA" id="ARBA00022723"/>
    </source>
</evidence>
<dbReference type="InterPro" id="IPR047246">
    <property type="entry name" value="ThrRS_anticodon"/>
</dbReference>
<dbReference type="InterPro" id="IPR004095">
    <property type="entry name" value="TGS"/>
</dbReference>
<protein>
    <recommendedName>
        <fullName evidence="14">Threonine--tRNA ligase</fullName>
        <ecNumber evidence="14">6.1.1.3</ecNumber>
    </recommendedName>
    <alternativeName>
        <fullName evidence="14">Threonyl-tRNA synthetase</fullName>
        <shortName evidence="14">ThrRS</shortName>
    </alternativeName>
</protein>
<evidence type="ECO:0000256" key="11">
    <source>
        <dbReference type="ARBA" id="ARBA00022917"/>
    </source>
</evidence>
<evidence type="ECO:0000256" key="5">
    <source>
        <dbReference type="ARBA" id="ARBA00022598"/>
    </source>
</evidence>
<comment type="subunit">
    <text evidence="14">Homodimer.</text>
</comment>
<sequence length="656" mass="73407">MSAVAQIRITLAGAERVVAEGTTYGEILGADGRTVIAARVNGELKDLAARAADGDEVEPVAIDSEDGRAILRHSTAHVMAQAVQEIFPEAKLGIGPPVENGFYYDFDVDKPFTPDDLKRIEKRMREIVKQGQIFSRRVVTEQEAREELAAEPYKQELIGLKGGATADDGANVEVGGGELTIYDNLDPKTGELCWKDLCRGPHLPSTRAIPAFKLMRSGGAYWRGSEKNPQLQRIYGTAWESREAQDAYLTMLEEAERRDHRKLGAELDLFSFPSEIGGGLAVWHPKGGRVRRVLEEYSRQRHEQAGYEFVVTPHLTKSTLFETSGHLDWYADGMYPPMEMEGAKYYPKPMNCPFHIMIFKARGRSYRELPLRMFELGTVYRFEKSGVLHGLTRARGFTQDDAHIFVTPDQLADELTSLLTFVLDLLRDYGLTEFEAELATRPEKYVGDPAEWEEATAALRHALDKSGLDYVVAEGEGAFYAPKIDVHIRDAIGRRWQLSTLQVDLQEPQRFGLEYQAADGTRKRPYMIHRALFGSVERFFAILLEHYAGALPPWLAPVQVVGIPIAEAHIPHLRAVAERLAAEGIRVEVDEGDERMQKKIRNAQKAKVPYMLLAGDTDVAAGAVSFRYRNGEQKNGVPIDDAVAEIVEAVRNRIQI</sequence>
<dbReference type="GO" id="GO:0000049">
    <property type="term" value="F:tRNA binding"/>
    <property type="evidence" value="ECO:0007669"/>
    <property type="project" value="UniProtKB-KW"/>
</dbReference>
<keyword evidence="3 14" id="KW-0963">Cytoplasm</keyword>
<dbReference type="Pfam" id="PF00587">
    <property type="entry name" value="tRNA-synt_2b"/>
    <property type="match status" value="1"/>
</dbReference>
<dbReference type="RefSeq" id="WP_093261969.1">
    <property type="nucleotide sequence ID" value="NZ_FNKK01000002.1"/>
</dbReference>
<dbReference type="Gene3D" id="3.30.54.20">
    <property type="match status" value="1"/>
</dbReference>
<comment type="similarity">
    <text evidence="2 14">Belongs to the class-II aminoacyl-tRNA synthetase family.</text>
</comment>
<dbReference type="SMART" id="SM00863">
    <property type="entry name" value="tRNA_SAD"/>
    <property type="match status" value="1"/>
</dbReference>
<evidence type="ECO:0000259" key="16">
    <source>
        <dbReference type="PROSITE" id="PS51880"/>
    </source>
</evidence>
<dbReference type="CDD" id="cd01667">
    <property type="entry name" value="TGS_ThrRS"/>
    <property type="match status" value="1"/>
</dbReference>
<dbReference type="SUPFAM" id="SSF55681">
    <property type="entry name" value="Class II aaRS and biotin synthetases"/>
    <property type="match status" value="1"/>
</dbReference>
<evidence type="ECO:0000256" key="14">
    <source>
        <dbReference type="HAMAP-Rule" id="MF_00184"/>
    </source>
</evidence>
<dbReference type="PROSITE" id="PS51880">
    <property type="entry name" value="TGS"/>
    <property type="match status" value="1"/>
</dbReference>
<dbReference type="AlphaFoldDB" id="A0A1H1HPZ6"/>